<feature type="transmembrane region" description="Helical" evidence="6">
    <location>
        <begin position="644"/>
        <end position="662"/>
    </location>
</feature>
<feature type="transmembrane region" description="Helical" evidence="6">
    <location>
        <begin position="267"/>
        <end position="293"/>
    </location>
</feature>
<feature type="transmembrane region" description="Helical" evidence="6">
    <location>
        <begin position="305"/>
        <end position="326"/>
    </location>
</feature>
<dbReference type="PANTHER" id="PTHR23519:SF1">
    <property type="entry name" value="AUTOPHAGY-RELATED PROTEIN 22"/>
    <property type="match status" value="1"/>
</dbReference>
<dbReference type="EMBL" id="KF900653">
    <property type="protein sequence ID" value="AIF02529.1"/>
    <property type="molecule type" value="Genomic_DNA"/>
</dbReference>
<feature type="transmembrane region" description="Helical" evidence="6">
    <location>
        <begin position="570"/>
        <end position="595"/>
    </location>
</feature>
<evidence type="ECO:0000256" key="6">
    <source>
        <dbReference type="SAM" id="Phobius"/>
    </source>
</evidence>
<name>A0A075GFH9_9EURY</name>
<accession>A0A075GFH9</accession>
<reference evidence="7" key="1">
    <citation type="journal article" date="2014" name="Genome Biol. Evol.">
        <title>Pangenome evidence for extensive interdomain horizontal transfer affecting lineage core and shell genes in uncultured planktonic thaumarchaeota and euryarchaeota.</title>
        <authorList>
            <person name="Deschamps P."/>
            <person name="Zivanovic Y."/>
            <person name="Moreira D."/>
            <person name="Rodriguez-Valera F."/>
            <person name="Lopez-Garcia P."/>
        </authorList>
    </citation>
    <scope>NUCLEOTIDE SEQUENCE</scope>
</reference>
<evidence type="ECO:0000256" key="1">
    <source>
        <dbReference type="ARBA" id="ARBA00004127"/>
    </source>
</evidence>
<evidence type="ECO:0000256" key="3">
    <source>
        <dbReference type="ARBA" id="ARBA00022692"/>
    </source>
</evidence>
<dbReference type="InterPro" id="IPR024671">
    <property type="entry name" value="Atg22-like"/>
</dbReference>
<feature type="transmembrane region" description="Helical" evidence="6">
    <location>
        <begin position="443"/>
        <end position="467"/>
    </location>
</feature>
<dbReference type="PANTHER" id="PTHR23519">
    <property type="entry name" value="AUTOPHAGY-RELATED PROTEIN 22"/>
    <property type="match status" value="1"/>
</dbReference>
<feature type="transmembrane region" description="Helical" evidence="6">
    <location>
        <begin position="78"/>
        <end position="101"/>
    </location>
</feature>
<feature type="transmembrane region" description="Helical" evidence="6">
    <location>
        <begin position="48"/>
        <end position="66"/>
    </location>
</feature>
<dbReference type="Pfam" id="PF11700">
    <property type="entry name" value="ATG22"/>
    <property type="match status" value="2"/>
</dbReference>
<feature type="transmembrane region" description="Helical" evidence="6">
    <location>
        <begin position="137"/>
        <end position="157"/>
    </location>
</feature>
<feature type="transmembrane region" description="Helical" evidence="6">
    <location>
        <begin position="113"/>
        <end position="131"/>
    </location>
</feature>
<evidence type="ECO:0000256" key="2">
    <source>
        <dbReference type="ARBA" id="ARBA00022448"/>
    </source>
</evidence>
<sequence length="695" mass="75748">MSEDMAGAEGATKAKTDPAVVKQILGDMNEEDKKALKGWYFFDWANQAYALTVMTVIAPALMASLYNLATGTQAGDSFYAYVLTFSMVFVVITAPALGVIADRMPIKKKLLKWYTVAGIAFTALMGAAPYFGSQGYIVLAMMYTIGTIGFTGGNVIYYSFMPYLSDRENQDEVSTWGYMYGFMGGSMLLIFHLAILMGPFNWDTNFKLAVIFVTSALWWWGFGMLMFKWTPEPEIHSEMEWEGFTKTAKEAYAQVFQTLVEVKKFKVLATFLIAYLLFYDGVNTIASMASAFGESVLRIDQSMNIMLLLTVNIVAIPMTFVFGKLANAKGTKFALMLALLIYCAVAVTAAGFAPLELDPKADDNGNGVPDDAELTDKGDSTRYDFVFTWNDETGVYDMSTLYGRGYEGWIGEESKGDDAFRNAFEAHFPEPDYSVEDAGKSTLGTGLMVCLFILAMVALMGGGIMWLQERNMGWIGVIATLFLVGVGIFGASFLAGQATTSEEDVKTITEEDAVALVAAFDDTSDHRFSIIVIGGNETIDGSDEVGDTHPSVIEQGGPVDWWATTMRNNIWAPLELGVAMQWIILGLFVGCAMGSAGAQARSMFSQLTPKTRTSEFFGFFGFLGKSAAMIGTFLYGIASTAAGSRVAILTVTIVILIGTYLTSRVDLEEGIRVAEEEDAAYLATAMAAENTHQVE</sequence>
<dbReference type="AlphaFoldDB" id="A0A075GFH9"/>
<proteinExistence type="predicted"/>
<comment type="subcellular location">
    <subcellularLocation>
        <location evidence="1">Endomembrane system</location>
        <topology evidence="1">Multi-pass membrane protein</topology>
    </subcellularLocation>
</comment>
<feature type="transmembrane region" description="Helical" evidence="6">
    <location>
        <begin position="333"/>
        <end position="353"/>
    </location>
</feature>
<feature type="transmembrane region" description="Helical" evidence="6">
    <location>
        <begin position="474"/>
        <end position="495"/>
    </location>
</feature>
<gene>
    <name evidence="7" type="primary">UMF1</name>
</gene>
<evidence type="ECO:0000256" key="4">
    <source>
        <dbReference type="ARBA" id="ARBA00022989"/>
    </source>
</evidence>
<keyword evidence="2" id="KW-0813">Transport</keyword>
<keyword evidence="4 6" id="KW-1133">Transmembrane helix</keyword>
<dbReference type="GO" id="GO:0012505">
    <property type="term" value="C:endomembrane system"/>
    <property type="evidence" value="ECO:0007669"/>
    <property type="project" value="UniProtKB-SubCell"/>
</dbReference>
<keyword evidence="5 6" id="KW-0472">Membrane</keyword>
<keyword evidence="3 6" id="KW-0812">Transmembrane</keyword>
<dbReference type="InterPro" id="IPR050495">
    <property type="entry name" value="ATG22/LtaA_families"/>
</dbReference>
<organism evidence="7">
    <name type="scientific">uncultured marine group II/III euryarchaeote KM3_157_F12</name>
    <dbReference type="NCBI Taxonomy" id="1457905"/>
    <lineage>
        <taxon>Archaea</taxon>
        <taxon>Methanobacteriati</taxon>
        <taxon>Methanobacteriota</taxon>
        <taxon>environmental samples</taxon>
    </lineage>
</organism>
<dbReference type="InterPro" id="IPR036259">
    <property type="entry name" value="MFS_trans_sf"/>
</dbReference>
<protein>
    <submittedName>
        <fullName evidence="7">Major facilitator permease superfamily protein (UMF1)</fullName>
    </submittedName>
</protein>
<evidence type="ECO:0000256" key="5">
    <source>
        <dbReference type="ARBA" id="ARBA00023136"/>
    </source>
</evidence>
<feature type="transmembrane region" description="Helical" evidence="6">
    <location>
        <begin position="206"/>
        <end position="227"/>
    </location>
</feature>
<dbReference type="SUPFAM" id="SSF103473">
    <property type="entry name" value="MFS general substrate transporter"/>
    <property type="match status" value="1"/>
</dbReference>
<evidence type="ECO:0000313" key="7">
    <source>
        <dbReference type="EMBL" id="AIF02529.1"/>
    </source>
</evidence>
<dbReference type="Gene3D" id="1.20.1250.20">
    <property type="entry name" value="MFS general substrate transporter like domains"/>
    <property type="match status" value="1"/>
</dbReference>
<feature type="transmembrane region" description="Helical" evidence="6">
    <location>
        <begin position="616"/>
        <end position="638"/>
    </location>
</feature>
<feature type="transmembrane region" description="Helical" evidence="6">
    <location>
        <begin position="178"/>
        <end position="200"/>
    </location>
</feature>